<gene>
    <name evidence="2" type="ORF">SAMN05216480_10347</name>
</gene>
<protein>
    <submittedName>
        <fullName evidence="2">Uncharacterized protein</fullName>
    </submittedName>
</protein>
<dbReference type="STRING" id="1224947.SAMN05216480_10347"/>
<dbReference type="AlphaFoldDB" id="A0A1I7G127"/>
<feature type="signal peptide" evidence="1">
    <location>
        <begin position="1"/>
        <end position="23"/>
    </location>
</feature>
<dbReference type="Proteomes" id="UP000199138">
    <property type="component" value="Unassembled WGS sequence"/>
</dbReference>
<keyword evidence="3" id="KW-1185">Reference proteome</keyword>
<keyword evidence="1" id="KW-0732">Signal</keyword>
<accession>A0A1I7G127</accession>
<organism evidence="2 3">
    <name type="scientific">Pustulibacterium marinum</name>
    <dbReference type="NCBI Taxonomy" id="1224947"/>
    <lineage>
        <taxon>Bacteria</taxon>
        <taxon>Pseudomonadati</taxon>
        <taxon>Bacteroidota</taxon>
        <taxon>Flavobacteriia</taxon>
        <taxon>Flavobacteriales</taxon>
        <taxon>Flavobacteriaceae</taxon>
        <taxon>Pustulibacterium</taxon>
    </lineage>
</organism>
<evidence type="ECO:0000313" key="2">
    <source>
        <dbReference type="EMBL" id="SFU42149.1"/>
    </source>
</evidence>
<sequence>MQRQKRLYCIILLCSSFTVGLYAQSSVMQPNTNKIERNTAVTTQLNTTASTTNNIQLKVVRANDSLYAIRIVNSTASPIPISLQDWHLFLIQEAKNKQGEWKPIEYWEYSTCGNSYLTETLKPNGFLETRSIAYSGNYETEIRFKWLHNHQVYYTNPIKGAVHTSQFLIPEDLLNQRLFARVYRLGGTELLNKVLFLEPDGMKEFETKQKAFVANIAERNQQKKE</sequence>
<dbReference type="EMBL" id="FPBK01000003">
    <property type="protein sequence ID" value="SFU42149.1"/>
    <property type="molecule type" value="Genomic_DNA"/>
</dbReference>
<dbReference type="OrthoDB" id="1409248at2"/>
<evidence type="ECO:0000256" key="1">
    <source>
        <dbReference type="SAM" id="SignalP"/>
    </source>
</evidence>
<evidence type="ECO:0000313" key="3">
    <source>
        <dbReference type="Proteomes" id="UP000199138"/>
    </source>
</evidence>
<dbReference type="RefSeq" id="WP_143106350.1">
    <property type="nucleotide sequence ID" value="NZ_FPBK01000003.1"/>
</dbReference>
<reference evidence="2 3" key="1">
    <citation type="submission" date="2016-10" db="EMBL/GenBank/DDBJ databases">
        <authorList>
            <person name="de Groot N.N."/>
        </authorList>
    </citation>
    <scope>NUCLEOTIDE SEQUENCE [LARGE SCALE GENOMIC DNA]</scope>
    <source>
        <strain evidence="2 3">CGMCC 1.12333</strain>
    </source>
</reference>
<name>A0A1I7G127_9FLAO</name>
<proteinExistence type="predicted"/>
<feature type="chain" id="PRO_5011516576" evidence="1">
    <location>
        <begin position="24"/>
        <end position="225"/>
    </location>
</feature>